<evidence type="ECO:0000313" key="3">
    <source>
        <dbReference type="Proteomes" id="UP000475214"/>
    </source>
</evidence>
<evidence type="ECO:0008006" key="4">
    <source>
        <dbReference type="Google" id="ProtNLM"/>
    </source>
</evidence>
<gene>
    <name evidence="2" type="ORF">G1H10_13630</name>
</gene>
<comment type="caution">
    <text evidence="2">The sequence shown here is derived from an EMBL/GenBank/DDBJ whole genome shotgun (WGS) entry which is preliminary data.</text>
</comment>
<feature type="compositionally biased region" description="Basic and acidic residues" evidence="1">
    <location>
        <begin position="310"/>
        <end position="321"/>
    </location>
</feature>
<organism evidence="2 3">
    <name type="scientific">Phytoactinopolyspora halotolerans</name>
    <dbReference type="NCBI Taxonomy" id="1981512"/>
    <lineage>
        <taxon>Bacteria</taxon>
        <taxon>Bacillati</taxon>
        <taxon>Actinomycetota</taxon>
        <taxon>Actinomycetes</taxon>
        <taxon>Jiangellales</taxon>
        <taxon>Jiangellaceae</taxon>
        <taxon>Phytoactinopolyspora</taxon>
    </lineage>
</organism>
<keyword evidence="3" id="KW-1185">Reference proteome</keyword>
<evidence type="ECO:0000256" key="1">
    <source>
        <dbReference type="SAM" id="MobiDB-lite"/>
    </source>
</evidence>
<protein>
    <recommendedName>
        <fullName evidence="4">DUF222 domain-containing protein</fullName>
    </recommendedName>
</protein>
<name>A0A6L9S7W9_9ACTN</name>
<dbReference type="EMBL" id="JAAGOA010000008">
    <property type="protein sequence ID" value="NEE01209.1"/>
    <property type="molecule type" value="Genomic_DNA"/>
</dbReference>
<dbReference type="AlphaFoldDB" id="A0A6L9S7W9"/>
<sequence length="355" mass="38809">MRGCTSMPCCTCPDVRTDDGLREALDEIVSGGGWDGRLGRHLLDALGEASHRWALRRSDVVDADLATHLVGVAWEFIATHLEMVKGARSPWRLIHVRMRQHASTEVRAEELCTSARHARKLGESAVRARHAASLRTAARVSPEQMAFFDAEVRDRSVMDPVSEQVLQLSEPAGMADWDEALRSVHAALVAAGAPPLETAEAISAVVDSVSKAESRSRTHTTVYRSPQLEWLSPAQRRALAALLIGTRRGGPPSSTWLELHRSHLRDRAGVWSKEAFARVTAFVEPFGSATQRPWYATALTDDQAGTGLDDPGRPGRRRGVDSRMAPPTAAPGHADIRSSRCGWRARQRGSLQMTG</sequence>
<evidence type="ECO:0000313" key="2">
    <source>
        <dbReference type="EMBL" id="NEE01209.1"/>
    </source>
</evidence>
<proteinExistence type="predicted"/>
<dbReference type="RefSeq" id="WP_163738383.1">
    <property type="nucleotide sequence ID" value="NZ_JAAGOA010000008.1"/>
</dbReference>
<accession>A0A6L9S7W9</accession>
<dbReference type="Proteomes" id="UP000475214">
    <property type="component" value="Unassembled WGS sequence"/>
</dbReference>
<feature type="region of interest" description="Disordered" evidence="1">
    <location>
        <begin position="299"/>
        <end position="339"/>
    </location>
</feature>
<reference evidence="2 3" key="1">
    <citation type="submission" date="2020-02" db="EMBL/GenBank/DDBJ databases">
        <authorList>
            <person name="Li X.-J."/>
            <person name="Han X.-M."/>
        </authorList>
    </citation>
    <scope>NUCLEOTIDE SEQUENCE [LARGE SCALE GENOMIC DNA]</scope>
    <source>
        <strain evidence="2 3">CCTCC AB 2017055</strain>
    </source>
</reference>